<accession>A0A9D5AFC2</accession>
<gene>
    <name evidence="1" type="ORF">KIW84_055061</name>
</gene>
<evidence type="ECO:0000313" key="2">
    <source>
        <dbReference type="Proteomes" id="UP001058974"/>
    </source>
</evidence>
<organism evidence="1 2">
    <name type="scientific">Pisum sativum</name>
    <name type="common">Garden pea</name>
    <name type="synonym">Lathyrus oleraceus</name>
    <dbReference type="NCBI Taxonomy" id="3888"/>
    <lineage>
        <taxon>Eukaryota</taxon>
        <taxon>Viridiplantae</taxon>
        <taxon>Streptophyta</taxon>
        <taxon>Embryophyta</taxon>
        <taxon>Tracheophyta</taxon>
        <taxon>Spermatophyta</taxon>
        <taxon>Magnoliopsida</taxon>
        <taxon>eudicotyledons</taxon>
        <taxon>Gunneridae</taxon>
        <taxon>Pentapetalae</taxon>
        <taxon>rosids</taxon>
        <taxon>fabids</taxon>
        <taxon>Fabales</taxon>
        <taxon>Fabaceae</taxon>
        <taxon>Papilionoideae</taxon>
        <taxon>50 kb inversion clade</taxon>
        <taxon>NPAAA clade</taxon>
        <taxon>Hologalegina</taxon>
        <taxon>IRL clade</taxon>
        <taxon>Fabeae</taxon>
        <taxon>Lathyrus</taxon>
    </lineage>
</organism>
<dbReference type="Proteomes" id="UP001058974">
    <property type="component" value="Chromosome 5"/>
</dbReference>
<protein>
    <submittedName>
        <fullName evidence="1">Uncharacterized protein</fullName>
    </submittedName>
</protein>
<reference evidence="1 2" key="1">
    <citation type="journal article" date="2022" name="Nat. Genet.">
        <title>Improved pea reference genome and pan-genome highlight genomic features and evolutionary characteristics.</title>
        <authorList>
            <person name="Yang T."/>
            <person name="Liu R."/>
            <person name="Luo Y."/>
            <person name="Hu S."/>
            <person name="Wang D."/>
            <person name="Wang C."/>
            <person name="Pandey M.K."/>
            <person name="Ge S."/>
            <person name="Xu Q."/>
            <person name="Li N."/>
            <person name="Li G."/>
            <person name="Huang Y."/>
            <person name="Saxena R.K."/>
            <person name="Ji Y."/>
            <person name="Li M."/>
            <person name="Yan X."/>
            <person name="He Y."/>
            <person name="Liu Y."/>
            <person name="Wang X."/>
            <person name="Xiang C."/>
            <person name="Varshney R.K."/>
            <person name="Ding H."/>
            <person name="Gao S."/>
            <person name="Zong X."/>
        </authorList>
    </citation>
    <scope>NUCLEOTIDE SEQUENCE [LARGE SCALE GENOMIC DNA]</scope>
    <source>
        <strain evidence="1 2">cv. Zhongwan 6</strain>
    </source>
</reference>
<evidence type="ECO:0000313" key="1">
    <source>
        <dbReference type="EMBL" id="KAI5409477.1"/>
    </source>
</evidence>
<dbReference type="Gramene" id="Psat05G0506100-T1">
    <property type="protein sequence ID" value="KAI5409477.1"/>
    <property type="gene ID" value="KIW84_055061"/>
</dbReference>
<sequence>MATDPNLNVKTSLEMDQDDEVLDVDPISWYFDPNNNNDNITGDLVSTITERNKIVRPSSSSTRKPRSHKKLPAEWIDNWEVTEIPRKDGIKVDKSFRHKIKGFTVRSIEAVNNYEKYGELPERKSKAKTITTVEALIQEHELVKNFTEERDGLKQYEAKLKKP</sequence>
<keyword evidence="2" id="KW-1185">Reference proteome</keyword>
<dbReference type="AlphaFoldDB" id="A0A9D5AFC2"/>
<name>A0A9D5AFC2_PEA</name>
<comment type="caution">
    <text evidence="1">The sequence shown here is derived from an EMBL/GenBank/DDBJ whole genome shotgun (WGS) entry which is preliminary data.</text>
</comment>
<dbReference type="EMBL" id="JAMSHJ010000005">
    <property type="protein sequence ID" value="KAI5409477.1"/>
    <property type="molecule type" value="Genomic_DNA"/>
</dbReference>
<proteinExistence type="predicted"/>